<dbReference type="EMBL" id="MFCP01000014">
    <property type="protein sequence ID" value="OGE28855.1"/>
    <property type="molecule type" value="Genomic_DNA"/>
</dbReference>
<evidence type="ECO:0000313" key="3">
    <source>
        <dbReference type="Proteomes" id="UP000177555"/>
    </source>
</evidence>
<dbReference type="Pfam" id="PF12728">
    <property type="entry name" value="HTH_17"/>
    <property type="match status" value="1"/>
</dbReference>
<dbReference type="NCBIfam" id="TIGR01764">
    <property type="entry name" value="excise"/>
    <property type="match status" value="1"/>
</dbReference>
<reference evidence="2 3" key="1">
    <citation type="journal article" date="2016" name="Nat. Commun.">
        <title>Thousands of microbial genomes shed light on interconnected biogeochemical processes in an aquifer system.</title>
        <authorList>
            <person name="Anantharaman K."/>
            <person name="Brown C.T."/>
            <person name="Hug L.A."/>
            <person name="Sharon I."/>
            <person name="Castelle C.J."/>
            <person name="Probst A.J."/>
            <person name="Thomas B.C."/>
            <person name="Singh A."/>
            <person name="Wilkins M.J."/>
            <person name="Karaoz U."/>
            <person name="Brodie E.L."/>
            <person name="Williams K.H."/>
            <person name="Hubbard S.S."/>
            <person name="Banfield J.F."/>
        </authorList>
    </citation>
    <scope>NUCLEOTIDE SEQUENCE [LARGE SCALE GENOMIC DNA]</scope>
</reference>
<evidence type="ECO:0000259" key="1">
    <source>
        <dbReference type="Pfam" id="PF12728"/>
    </source>
</evidence>
<dbReference type="GO" id="GO:0003677">
    <property type="term" value="F:DNA binding"/>
    <property type="evidence" value="ECO:0007669"/>
    <property type="project" value="InterPro"/>
</dbReference>
<dbReference type="InterPro" id="IPR009061">
    <property type="entry name" value="DNA-bd_dom_put_sf"/>
</dbReference>
<dbReference type="SUPFAM" id="SSF46955">
    <property type="entry name" value="Putative DNA-binding domain"/>
    <property type="match status" value="1"/>
</dbReference>
<name>A0A1F5JJQ6_9BACT</name>
<comment type="caution">
    <text evidence="2">The sequence shown here is derived from an EMBL/GenBank/DDBJ whole genome shotgun (WGS) entry which is preliminary data.</text>
</comment>
<dbReference type="Proteomes" id="UP000177555">
    <property type="component" value="Unassembled WGS sequence"/>
</dbReference>
<dbReference type="AlphaFoldDB" id="A0A1F5JJQ6"/>
<dbReference type="InterPro" id="IPR041657">
    <property type="entry name" value="HTH_17"/>
</dbReference>
<sequence>MEEFYTINQAAISLKVHPLTIRRYIREGKLKAYRVGGNIRIAVNDLRNFTQSFIPRTKTSKINQHTDQQIAQTRSFSLADPLLSLRGRGVSIERLTKE</sequence>
<dbReference type="InterPro" id="IPR010093">
    <property type="entry name" value="SinI_DNA-bd"/>
</dbReference>
<protein>
    <recommendedName>
        <fullName evidence="1">Helix-turn-helix domain-containing protein</fullName>
    </recommendedName>
</protein>
<evidence type="ECO:0000313" key="2">
    <source>
        <dbReference type="EMBL" id="OGE28855.1"/>
    </source>
</evidence>
<organism evidence="2 3">
    <name type="scientific">Candidatus Daviesbacteria bacterium RIFCSPHIGHO2_01_FULL_40_11</name>
    <dbReference type="NCBI Taxonomy" id="1797762"/>
    <lineage>
        <taxon>Bacteria</taxon>
        <taxon>Candidatus Daviesiibacteriota</taxon>
    </lineage>
</organism>
<feature type="domain" description="Helix-turn-helix" evidence="1">
    <location>
        <begin position="4"/>
        <end position="51"/>
    </location>
</feature>
<gene>
    <name evidence="2" type="ORF">A2867_02830</name>
</gene>
<proteinExistence type="predicted"/>
<accession>A0A1F5JJQ6</accession>